<organism evidence="1 2">
    <name type="scientific">Dermacentor silvarum</name>
    <name type="common">Tick</name>
    <dbReference type="NCBI Taxonomy" id="543639"/>
    <lineage>
        <taxon>Eukaryota</taxon>
        <taxon>Metazoa</taxon>
        <taxon>Ecdysozoa</taxon>
        <taxon>Arthropoda</taxon>
        <taxon>Chelicerata</taxon>
        <taxon>Arachnida</taxon>
        <taxon>Acari</taxon>
        <taxon>Parasitiformes</taxon>
        <taxon>Ixodida</taxon>
        <taxon>Ixodoidea</taxon>
        <taxon>Ixodidae</taxon>
        <taxon>Rhipicephalinae</taxon>
        <taxon>Dermacentor</taxon>
    </lineage>
</organism>
<sequence length="725" mass="80486">MALHLVDMEGICSRHTGLSVDYKKPCTAGPNQLCHVCKNTAAWNGFFINVGLELREWNCGVLSLNVARERIIIPNMVTEEEKTQAATLMYWLLTQHRCVVMTAISDLVFGGHEQVMCHALSGSVGKILALTLVQFSAKPVMNNALVTAVRSMKHLEEMRLIIDVPEHFANLGPLLGTSSSLKVLRALQVKAQPDGAKEFLEGLYKNKSLSSLSITTWIFHALGGNALPDLGSATFARYLATSRSLTKLQVIAPKVGPEVDVQSICQAVSVNSVLTQLKLALSTLKEEFAAPIRNLLRSTKTLKSFSLTYICVEESYRRAVIPNPADLSVPVFYCMRCGLFHVEETDSIKPWIEALLQENDSLDELSFPMFGFCTLECRAFLKSLAENTTLRRVTMHRLGQNASEFCKFLNATGVMDRVTTDIVCDVTYPSTMVAHEVGQLTNVSFCDLESTLHQVAACNLVAHVRLRVLSFLCHSRIIEPAASPLIQLIRKAPALASLVIQVDHGCCSRCWNECAPSFCDAVLHNTAIRSLHIKLPQNPSMVHLPLANLLQRNPGLCRFTFEPAGPEALGEFVRELSKPMLEDNYNLALVKLTRSGPELFNEKLRIQNVVDRNLSLAKRAADFVAGYRSKDTAEALERMFSSPLLMEELCARRSMQKQEALDKIAASLTSMADLTEFMRLAGVLRDEIVCLDSVDGSPQLDNLNEYCLRHIRKYLKMSDIIDSPL</sequence>
<dbReference type="EMBL" id="CM023478">
    <property type="protein sequence ID" value="KAH7932866.1"/>
    <property type="molecule type" value="Genomic_DNA"/>
</dbReference>
<name>A0ACB8C212_DERSI</name>
<evidence type="ECO:0000313" key="2">
    <source>
        <dbReference type="Proteomes" id="UP000821865"/>
    </source>
</evidence>
<proteinExistence type="predicted"/>
<keyword evidence="2" id="KW-1185">Reference proteome</keyword>
<dbReference type="Proteomes" id="UP000821865">
    <property type="component" value="Chromosome 9"/>
</dbReference>
<comment type="caution">
    <text evidence="1">The sequence shown here is derived from an EMBL/GenBank/DDBJ whole genome shotgun (WGS) entry which is preliminary data.</text>
</comment>
<accession>A0ACB8C212</accession>
<reference evidence="1" key="1">
    <citation type="submission" date="2020-05" db="EMBL/GenBank/DDBJ databases">
        <title>Large-scale comparative analyses of tick genomes elucidate their genetic diversity and vector capacities.</title>
        <authorList>
            <person name="Jia N."/>
            <person name="Wang J."/>
            <person name="Shi W."/>
            <person name="Du L."/>
            <person name="Sun Y."/>
            <person name="Zhan W."/>
            <person name="Jiang J."/>
            <person name="Wang Q."/>
            <person name="Zhang B."/>
            <person name="Ji P."/>
            <person name="Sakyi L.B."/>
            <person name="Cui X."/>
            <person name="Yuan T."/>
            <person name="Jiang B."/>
            <person name="Yang W."/>
            <person name="Lam T.T.-Y."/>
            <person name="Chang Q."/>
            <person name="Ding S."/>
            <person name="Wang X."/>
            <person name="Zhu J."/>
            <person name="Ruan X."/>
            <person name="Zhao L."/>
            <person name="Wei J."/>
            <person name="Que T."/>
            <person name="Du C."/>
            <person name="Cheng J."/>
            <person name="Dai P."/>
            <person name="Han X."/>
            <person name="Huang E."/>
            <person name="Gao Y."/>
            <person name="Liu J."/>
            <person name="Shao H."/>
            <person name="Ye R."/>
            <person name="Li L."/>
            <person name="Wei W."/>
            <person name="Wang X."/>
            <person name="Wang C."/>
            <person name="Yang T."/>
            <person name="Huo Q."/>
            <person name="Li W."/>
            <person name="Guo W."/>
            <person name="Chen H."/>
            <person name="Zhou L."/>
            <person name="Ni X."/>
            <person name="Tian J."/>
            <person name="Zhou Y."/>
            <person name="Sheng Y."/>
            <person name="Liu T."/>
            <person name="Pan Y."/>
            <person name="Xia L."/>
            <person name="Li J."/>
            <person name="Zhao F."/>
            <person name="Cao W."/>
        </authorList>
    </citation>
    <scope>NUCLEOTIDE SEQUENCE</scope>
    <source>
        <strain evidence="1">Dsil-2018</strain>
    </source>
</reference>
<protein>
    <submittedName>
        <fullName evidence="1">Uncharacterized protein</fullName>
    </submittedName>
</protein>
<evidence type="ECO:0000313" key="1">
    <source>
        <dbReference type="EMBL" id="KAH7932866.1"/>
    </source>
</evidence>
<gene>
    <name evidence="1" type="ORF">HPB49_003958</name>
</gene>